<protein>
    <submittedName>
        <fullName evidence="1">Winged helix DNA-binding protein</fullName>
    </submittedName>
</protein>
<proteinExistence type="predicted"/>
<dbReference type="PANTHER" id="PTHR38479:SF2">
    <property type="entry name" value="WINGED HELIX DNA-BINDING DOMAIN-CONTAINING PROTEIN"/>
    <property type="match status" value="1"/>
</dbReference>
<evidence type="ECO:0000313" key="1">
    <source>
        <dbReference type="EMBL" id="PSL47982.1"/>
    </source>
</evidence>
<organism evidence="1 2">
    <name type="scientific">Chitinophaga niastensis</name>
    <dbReference type="NCBI Taxonomy" id="536980"/>
    <lineage>
        <taxon>Bacteria</taxon>
        <taxon>Pseudomonadati</taxon>
        <taxon>Bacteroidota</taxon>
        <taxon>Chitinophagia</taxon>
        <taxon>Chitinophagales</taxon>
        <taxon>Chitinophagaceae</taxon>
        <taxon>Chitinophaga</taxon>
    </lineage>
</organism>
<accession>A0A2P8HP34</accession>
<sequence>MTSKDIAHQRLFHQQMVDSHFTDPSALVGWMGCIQAQDFAGAKWGIGNRIKGITDAAIEKDFNDGKILRTHILRPTWHFVTPADIGWMLQLTAPKIKAFNKRLHAKLEITDNDLKRSKKIITTALTNNKQLTRTALLVLLKKAKINTDDIRISFLIMDAELDGLICSGPRQGKQFTYALLEERAPVIKLIDTDAAIAELSKRYFLSRGPATLQDLAWWSGLSISDAKKGIELNKKQLAHMVVNGQAYWLAADTKFSSKQTPTTYLLPSYDEYAVAYKDRNDILRPEYIEETGYGIFKPTIVIDGQIAGTWKRTEQTQKVIIETKLFNNTNKTTAAAITKATTAYADFLGKSL</sequence>
<gene>
    <name evidence="1" type="ORF">CLV51_102842</name>
</gene>
<dbReference type="RefSeq" id="WP_106528400.1">
    <property type="nucleotide sequence ID" value="NZ_PYAW01000002.1"/>
</dbReference>
<dbReference type="InterPro" id="IPR009351">
    <property type="entry name" value="AlkZ-like"/>
</dbReference>
<dbReference type="GO" id="GO:0003677">
    <property type="term" value="F:DNA binding"/>
    <property type="evidence" value="ECO:0007669"/>
    <property type="project" value="UniProtKB-KW"/>
</dbReference>
<dbReference type="AlphaFoldDB" id="A0A2P8HP34"/>
<dbReference type="Pfam" id="PF06224">
    <property type="entry name" value="AlkZ-like"/>
    <property type="match status" value="1"/>
</dbReference>
<evidence type="ECO:0000313" key="2">
    <source>
        <dbReference type="Proteomes" id="UP000240971"/>
    </source>
</evidence>
<dbReference type="Proteomes" id="UP000240971">
    <property type="component" value="Unassembled WGS sequence"/>
</dbReference>
<dbReference type="OrthoDB" id="2210247at2"/>
<keyword evidence="2" id="KW-1185">Reference proteome</keyword>
<reference evidence="1 2" key="1">
    <citation type="submission" date="2018-03" db="EMBL/GenBank/DDBJ databases">
        <title>Genomic Encyclopedia of Archaeal and Bacterial Type Strains, Phase II (KMG-II): from individual species to whole genera.</title>
        <authorList>
            <person name="Goeker M."/>
        </authorList>
    </citation>
    <scope>NUCLEOTIDE SEQUENCE [LARGE SCALE GENOMIC DNA]</scope>
    <source>
        <strain evidence="1 2">DSM 24859</strain>
    </source>
</reference>
<name>A0A2P8HP34_CHINA</name>
<comment type="caution">
    <text evidence="1">The sequence shown here is derived from an EMBL/GenBank/DDBJ whole genome shotgun (WGS) entry which is preliminary data.</text>
</comment>
<dbReference type="PANTHER" id="PTHR38479">
    <property type="entry name" value="LMO0824 PROTEIN"/>
    <property type="match status" value="1"/>
</dbReference>
<dbReference type="EMBL" id="PYAW01000002">
    <property type="protein sequence ID" value="PSL47982.1"/>
    <property type="molecule type" value="Genomic_DNA"/>
</dbReference>
<keyword evidence="1" id="KW-0238">DNA-binding</keyword>